<dbReference type="OrthoDB" id="10676779at2759"/>
<keyword evidence="3" id="KW-1185">Reference proteome</keyword>
<evidence type="ECO:0000313" key="2">
    <source>
        <dbReference type="EMBL" id="KIM34654.1"/>
    </source>
</evidence>
<feature type="compositionally biased region" description="Polar residues" evidence="1">
    <location>
        <begin position="154"/>
        <end position="163"/>
    </location>
</feature>
<evidence type="ECO:0000256" key="1">
    <source>
        <dbReference type="SAM" id="MobiDB-lite"/>
    </source>
</evidence>
<reference evidence="3" key="2">
    <citation type="submission" date="2015-01" db="EMBL/GenBank/DDBJ databases">
        <title>Evolutionary Origins and Diversification of the Mycorrhizal Mutualists.</title>
        <authorList>
            <consortium name="DOE Joint Genome Institute"/>
            <consortium name="Mycorrhizal Genomics Consortium"/>
            <person name="Kohler A."/>
            <person name="Kuo A."/>
            <person name="Nagy L.G."/>
            <person name="Floudas D."/>
            <person name="Copeland A."/>
            <person name="Barry K.W."/>
            <person name="Cichocki N."/>
            <person name="Veneault-Fourrey C."/>
            <person name="LaButti K."/>
            <person name="Lindquist E.A."/>
            <person name="Lipzen A."/>
            <person name="Lundell T."/>
            <person name="Morin E."/>
            <person name="Murat C."/>
            <person name="Riley R."/>
            <person name="Ohm R."/>
            <person name="Sun H."/>
            <person name="Tunlid A."/>
            <person name="Henrissat B."/>
            <person name="Grigoriev I.V."/>
            <person name="Hibbett D.S."/>
            <person name="Martin F."/>
        </authorList>
    </citation>
    <scope>NUCLEOTIDE SEQUENCE [LARGE SCALE GENOMIC DNA]</scope>
    <source>
        <strain evidence="3">h7</strain>
    </source>
</reference>
<dbReference type="Proteomes" id="UP000053424">
    <property type="component" value="Unassembled WGS sequence"/>
</dbReference>
<proteinExistence type="predicted"/>
<feature type="compositionally biased region" description="Basic and acidic residues" evidence="1">
    <location>
        <begin position="164"/>
        <end position="173"/>
    </location>
</feature>
<reference evidence="2 3" key="1">
    <citation type="submission" date="2014-04" db="EMBL/GenBank/DDBJ databases">
        <authorList>
            <consortium name="DOE Joint Genome Institute"/>
            <person name="Kuo A."/>
            <person name="Gay G."/>
            <person name="Dore J."/>
            <person name="Kohler A."/>
            <person name="Nagy L.G."/>
            <person name="Floudas D."/>
            <person name="Copeland A."/>
            <person name="Barry K.W."/>
            <person name="Cichocki N."/>
            <person name="Veneault-Fourrey C."/>
            <person name="LaButti K."/>
            <person name="Lindquist E.A."/>
            <person name="Lipzen A."/>
            <person name="Lundell T."/>
            <person name="Morin E."/>
            <person name="Murat C."/>
            <person name="Sun H."/>
            <person name="Tunlid A."/>
            <person name="Henrissat B."/>
            <person name="Grigoriev I.V."/>
            <person name="Hibbett D.S."/>
            <person name="Martin F."/>
            <person name="Nordberg H.P."/>
            <person name="Cantor M.N."/>
            <person name="Hua S.X."/>
        </authorList>
    </citation>
    <scope>NUCLEOTIDE SEQUENCE [LARGE SCALE GENOMIC DNA]</scope>
    <source>
        <strain evidence="3">h7</strain>
    </source>
</reference>
<protein>
    <submittedName>
        <fullName evidence="2">Uncharacterized protein</fullName>
    </submittedName>
</protein>
<feature type="compositionally biased region" description="Basic residues" evidence="1">
    <location>
        <begin position="79"/>
        <end position="95"/>
    </location>
</feature>
<dbReference type="EMBL" id="KN831888">
    <property type="protein sequence ID" value="KIM34654.1"/>
    <property type="molecule type" value="Genomic_DNA"/>
</dbReference>
<name>A0A0C3BRI5_HEBCY</name>
<dbReference type="HOGENOM" id="CLU_1026950_0_0_1"/>
<dbReference type="AlphaFoldDB" id="A0A0C3BRI5"/>
<accession>A0A0C3BRI5</accession>
<organism evidence="2 3">
    <name type="scientific">Hebeloma cylindrosporum</name>
    <dbReference type="NCBI Taxonomy" id="76867"/>
    <lineage>
        <taxon>Eukaryota</taxon>
        <taxon>Fungi</taxon>
        <taxon>Dikarya</taxon>
        <taxon>Basidiomycota</taxon>
        <taxon>Agaricomycotina</taxon>
        <taxon>Agaricomycetes</taxon>
        <taxon>Agaricomycetidae</taxon>
        <taxon>Agaricales</taxon>
        <taxon>Agaricineae</taxon>
        <taxon>Hymenogastraceae</taxon>
        <taxon>Hebeloma</taxon>
    </lineage>
</organism>
<gene>
    <name evidence="2" type="ORF">M413DRAFT_33126</name>
</gene>
<feature type="region of interest" description="Disordered" evidence="1">
    <location>
        <begin position="1"/>
        <end position="174"/>
    </location>
</feature>
<evidence type="ECO:0000313" key="3">
    <source>
        <dbReference type="Proteomes" id="UP000053424"/>
    </source>
</evidence>
<sequence length="271" mass="29571">MDPEQPPSNIDTDVASDVFPPPISLAHMSPSGDDNPQDVASDVFPPPTPLAHTSPSGDDISEAHSAMDGAPAEGAQKPPLRRRGRPAGAKNKKKAKGDAALRAKRKPTKRPLESSSSSSHSDQFDIKTPIVVRVQPNDRANKAPPPKKTRRTRSATVSNTTAGEHQKHVERQSQRSLILRNLSADLQSFLNYLKNPSGNMADDEPYERWLARVNDALENTDVNNSALILTNNKPTILMVSQQIKIRNKRDSLTAGFIGVLRILGRRSHGEP</sequence>